<evidence type="ECO:0000313" key="7">
    <source>
        <dbReference type="Proteomes" id="UP001433071"/>
    </source>
</evidence>
<dbReference type="Pfam" id="PF04191">
    <property type="entry name" value="PEMT"/>
    <property type="match status" value="1"/>
</dbReference>
<comment type="subcellular location">
    <subcellularLocation>
        <location evidence="1">Endomembrane system</location>
        <topology evidence="1">Multi-pass membrane protein</topology>
    </subcellularLocation>
</comment>
<dbReference type="Proteomes" id="UP001433071">
    <property type="component" value="Unassembled WGS sequence"/>
</dbReference>
<comment type="caution">
    <text evidence="6">The sequence shown here is derived from an EMBL/GenBank/DDBJ whole genome shotgun (WGS) entry which is preliminary data.</text>
</comment>
<keyword evidence="3 5" id="KW-1133">Transmembrane helix</keyword>
<dbReference type="EMBL" id="JAMYQB010000001">
    <property type="protein sequence ID" value="MER9402686.1"/>
    <property type="molecule type" value="Genomic_DNA"/>
</dbReference>
<accession>A0ABV1YT25</accession>
<reference evidence="6 7" key="1">
    <citation type="journal article" date="2024" name="Proc. Natl. Acad. Sci. U.S.A.">
        <title>The evolutionary genomics of adaptation to stress in wild rhizobium bacteria.</title>
        <authorList>
            <person name="Kehlet-Delgado H."/>
            <person name="Montoya A.P."/>
            <person name="Jensen K.T."/>
            <person name="Wendlandt C.E."/>
            <person name="Dexheimer C."/>
            <person name="Roberts M."/>
            <person name="Torres Martinez L."/>
            <person name="Friesen M.L."/>
            <person name="Griffitts J.S."/>
            <person name="Porter S.S."/>
        </authorList>
    </citation>
    <scope>NUCLEOTIDE SEQUENCE [LARGE SCALE GENOMIC DNA]</scope>
    <source>
        <strain evidence="6 7">M0641</strain>
    </source>
</reference>
<sequence length="223" mass="24827">MTTEAVTQMQRKSPMPLSPTAFQQGRRMRFLWLVAPVVLAPALLAESGWPQGSTSREMLEFVGTVLVLICIGGRCWASLYVGGRKNCELVTTGPYAYTRNPLYFFSALGLAGVGLTFGSLILSAFLFAFTWLVFSYVAAREVVALDAIFGEAYWRYRQSVPAFFPRLWRDDDDVLGPPPVTFDSVALKRTATDSSYFLVAILAVELLGWLQSARLVTPIFRLF</sequence>
<feature type="transmembrane region" description="Helical" evidence="5">
    <location>
        <begin position="102"/>
        <end position="134"/>
    </location>
</feature>
<organism evidence="6 7">
    <name type="scientific">Mesorhizobium caraganae</name>
    <dbReference type="NCBI Taxonomy" id="483206"/>
    <lineage>
        <taxon>Bacteria</taxon>
        <taxon>Pseudomonadati</taxon>
        <taxon>Pseudomonadota</taxon>
        <taxon>Alphaproteobacteria</taxon>
        <taxon>Hyphomicrobiales</taxon>
        <taxon>Phyllobacteriaceae</taxon>
        <taxon>Mesorhizobium</taxon>
    </lineage>
</organism>
<keyword evidence="2 5" id="KW-0812">Transmembrane</keyword>
<name>A0ABV1YT25_9HYPH</name>
<keyword evidence="7" id="KW-1185">Reference proteome</keyword>
<keyword evidence="4 5" id="KW-0472">Membrane</keyword>
<feature type="transmembrane region" description="Helical" evidence="5">
    <location>
        <begin position="61"/>
        <end position="81"/>
    </location>
</feature>
<evidence type="ECO:0000313" key="6">
    <source>
        <dbReference type="EMBL" id="MER9402686.1"/>
    </source>
</evidence>
<dbReference type="InterPro" id="IPR007318">
    <property type="entry name" value="Phopholipid_MeTrfase"/>
</dbReference>
<evidence type="ECO:0000256" key="5">
    <source>
        <dbReference type="SAM" id="Phobius"/>
    </source>
</evidence>
<dbReference type="RefSeq" id="WP_352555522.1">
    <property type="nucleotide sequence ID" value="NZ_JAMYQB010000001.1"/>
</dbReference>
<evidence type="ECO:0000256" key="1">
    <source>
        <dbReference type="ARBA" id="ARBA00004127"/>
    </source>
</evidence>
<evidence type="ECO:0000256" key="2">
    <source>
        <dbReference type="ARBA" id="ARBA00022692"/>
    </source>
</evidence>
<protein>
    <submittedName>
        <fullName evidence="6">Isoprenylcysteine carboxylmethyltransferase family protein</fullName>
    </submittedName>
</protein>
<proteinExistence type="predicted"/>
<evidence type="ECO:0000256" key="4">
    <source>
        <dbReference type="ARBA" id="ARBA00023136"/>
    </source>
</evidence>
<evidence type="ECO:0000256" key="3">
    <source>
        <dbReference type="ARBA" id="ARBA00022989"/>
    </source>
</evidence>
<gene>
    <name evidence="6" type="ORF">NKI36_01345</name>
</gene>
<dbReference type="Gene3D" id="1.20.120.1630">
    <property type="match status" value="1"/>
</dbReference>